<evidence type="ECO:0000313" key="3">
    <source>
        <dbReference type="Proteomes" id="UP000646548"/>
    </source>
</evidence>
<dbReference type="Proteomes" id="UP000646548">
    <property type="component" value="Unassembled WGS sequence"/>
</dbReference>
<comment type="caution">
    <text evidence="2">The sequence shown here is derived from an EMBL/GenBank/DDBJ whole genome shotgun (WGS) entry which is preliminary data.</text>
</comment>
<feature type="region of interest" description="Disordered" evidence="1">
    <location>
        <begin position="138"/>
        <end position="160"/>
    </location>
</feature>
<organism evidence="2 3">
    <name type="scientific">Oryzias melastigma</name>
    <name type="common">Marine medaka</name>
    <dbReference type="NCBI Taxonomy" id="30732"/>
    <lineage>
        <taxon>Eukaryota</taxon>
        <taxon>Metazoa</taxon>
        <taxon>Chordata</taxon>
        <taxon>Craniata</taxon>
        <taxon>Vertebrata</taxon>
        <taxon>Euteleostomi</taxon>
        <taxon>Actinopterygii</taxon>
        <taxon>Neopterygii</taxon>
        <taxon>Teleostei</taxon>
        <taxon>Neoteleostei</taxon>
        <taxon>Acanthomorphata</taxon>
        <taxon>Ovalentaria</taxon>
        <taxon>Atherinomorphae</taxon>
        <taxon>Beloniformes</taxon>
        <taxon>Adrianichthyidae</taxon>
        <taxon>Oryziinae</taxon>
        <taxon>Oryzias</taxon>
    </lineage>
</organism>
<accession>A0A834FHY1</accession>
<evidence type="ECO:0000256" key="1">
    <source>
        <dbReference type="SAM" id="MobiDB-lite"/>
    </source>
</evidence>
<protein>
    <submittedName>
        <fullName evidence="2">Uncharacterized protein</fullName>
    </submittedName>
</protein>
<feature type="compositionally biased region" description="Basic and acidic residues" evidence="1">
    <location>
        <begin position="47"/>
        <end position="78"/>
    </location>
</feature>
<dbReference type="EMBL" id="WKFB01000135">
    <property type="protein sequence ID" value="KAF6734406.1"/>
    <property type="molecule type" value="Genomic_DNA"/>
</dbReference>
<sequence>MNQSFLALDSKWKRQRRGAAPVPAAEERSSSGSSSLVVLPSAQLSDPRLKRSEGARERSGGSPLTRHEEMNYTKESTRRRAREPAFSGTCVPAEQEVIEDYSTLPGPSVIYSVLDFPKRPPTVVEFDPNDTEYAHVSYTPDHRDAPHRAPCKPDSTWCQM</sequence>
<evidence type="ECO:0000313" key="2">
    <source>
        <dbReference type="EMBL" id="KAF6734406.1"/>
    </source>
</evidence>
<name>A0A834FHY1_ORYME</name>
<feature type="region of interest" description="Disordered" evidence="1">
    <location>
        <begin position="1"/>
        <end position="88"/>
    </location>
</feature>
<dbReference type="AlphaFoldDB" id="A0A834FHY1"/>
<reference evidence="2" key="1">
    <citation type="journal article" name="BMC Genomics">
        <title>Long-read sequencing and de novo genome assembly of marine medaka (Oryzias melastigma).</title>
        <authorList>
            <person name="Liang P."/>
            <person name="Saqib H.S.A."/>
            <person name="Ni X."/>
            <person name="Shen Y."/>
        </authorList>
    </citation>
    <scope>NUCLEOTIDE SEQUENCE</scope>
    <source>
        <strain evidence="2">Bigg-433</strain>
    </source>
</reference>
<feature type="compositionally biased region" description="Low complexity" evidence="1">
    <location>
        <begin position="30"/>
        <end position="41"/>
    </location>
</feature>
<proteinExistence type="predicted"/>
<gene>
    <name evidence="2" type="ORF">FQA47_010129</name>
</gene>